<dbReference type="RefSeq" id="XP_024724293.1">
    <property type="nucleotide sequence ID" value="XM_024864321.1"/>
</dbReference>
<feature type="domain" description="DUF7708" evidence="2">
    <location>
        <begin position="152"/>
        <end position="286"/>
    </location>
</feature>
<keyword evidence="4" id="KW-1185">Reference proteome</keyword>
<dbReference type="InParanoid" id="A0A2T3BBR2"/>
<feature type="compositionally biased region" description="Basic and acidic residues" evidence="1">
    <location>
        <begin position="365"/>
        <end position="376"/>
    </location>
</feature>
<evidence type="ECO:0000313" key="3">
    <source>
        <dbReference type="EMBL" id="PSS25694.1"/>
    </source>
</evidence>
<organism evidence="3 4">
    <name type="scientific">Amorphotheca resinae ATCC 22711</name>
    <dbReference type="NCBI Taxonomy" id="857342"/>
    <lineage>
        <taxon>Eukaryota</taxon>
        <taxon>Fungi</taxon>
        <taxon>Dikarya</taxon>
        <taxon>Ascomycota</taxon>
        <taxon>Pezizomycotina</taxon>
        <taxon>Leotiomycetes</taxon>
        <taxon>Helotiales</taxon>
        <taxon>Amorphothecaceae</taxon>
        <taxon>Amorphotheca</taxon>
    </lineage>
</organism>
<feature type="region of interest" description="Disordered" evidence="1">
    <location>
        <begin position="1"/>
        <end position="33"/>
    </location>
</feature>
<gene>
    <name evidence="3" type="ORF">M430DRAFT_205527</name>
</gene>
<sequence length="376" mass="42366">MPERMRKRDKLKEKFSFSSSASPNNRQIPNAGALSTLRHLAPVLLPSSATLDVPSATGAPSEAIPPPSSIPTPPVPDLWLAALEKLSKGEQQLIRKMQPTQPTQRPLSERMEELAGMVREKRSECEEKSYKFRFKEREIILRDVAERIVFWLNKFKEVGDVAVNLDPVHAALPWAGIRLLLQAAVAGHEQMGALLISVERVTCLTNRCAVYESLYRSVIIPKEALDNFHAALIELYAAILRLIALNCRLFDRNTSMRALHAVFNPDEISDYLAKCEKSEMQVEIEAQNCERMRSQEADAKTQELLESLRTPILRTDERVSSLLERVGNKERLKMLDWVSNVLYGKHHDTSGKMQAPPELSGSAELLEREKQTLPPG</sequence>
<protein>
    <recommendedName>
        <fullName evidence="2">DUF7708 domain-containing protein</fullName>
    </recommendedName>
</protein>
<dbReference type="GeneID" id="36572402"/>
<accession>A0A2T3BBR2</accession>
<feature type="compositionally biased region" description="Basic and acidic residues" evidence="1">
    <location>
        <begin position="1"/>
        <end position="15"/>
    </location>
</feature>
<evidence type="ECO:0000256" key="1">
    <source>
        <dbReference type="SAM" id="MobiDB-lite"/>
    </source>
</evidence>
<feature type="region of interest" description="Disordered" evidence="1">
    <location>
        <begin position="347"/>
        <end position="376"/>
    </location>
</feature>
<feature type="compositionally biased region" description="Polar residues" evidence="1">
    <location>
        <begin position="16"/>
        <end position="28"/>
    </location>
</feature>
<dbReference type="STRING" id="857342.A0A2T3BBR2"/>
<evidence type="ECO:0000259" key="2">
    <source>
        <dbReference type="Pfam" id="PF24809"/>
    </source>
</evidence>
<dbReference type="OrthoDB" id="7464126at2759"/>
<dbReference type="AlphaFoldDB" id="A0A2T3BBR2"/>
<dbReference type="Proteomes" id="UP000241818">
    <property type="component" value="Unassembled WGS sequence"/>
</dbReference>
<reference evidence="3 4" key="1">
    <citation type="journal article" date="2018" name="New Phytol.">
        <title>Comparative genomics and transcriptomics depict ericoid mycorrhizal fungi as versatile saprotrophs and plant mutualists.</title>
        <authorList>
            <person name="Martino E."/>
            <person name="Morin E."/>
            <person name="Grelet G.A."/>
            <person name="Kuo A."/>
            <person name="Kohler A."/>
            <person name="Daghino S."/>
            <person name="Barry K.W."/>
            <person name="Cichocki N."/>
            <person name="Clum A."/>
            <person name="Dockter R.B."/>
            <person name="Hainaut M."/>
            <person name="Kuo R.C."/>
            <person name="LaButti K."/>
            <person name="Lindahl B.D."/>
            <person name="Lindquist E.A."/>
            <person name="Lipzen A."/>
            <person name="Khouja H.R."/>
            <person name="Magnuson J."/>
            <person name="Murat C."/>
            <person name="Ohm R.A."/>
            <person name="Singer S.W."/>
            <person name="Spatafora J.W."/>
            <person name="Wang M."/>
            <person name="Veneault-Fourrey C."/>
            <person name="Henrissat B."/>
            <person name="Grigoriev I.V."/>
            <person name="Martin F.M."/>
            <person name="Perotto S."/>
        </authorList>
    </citation>
    <scope>NUCLEOTIDE SEQUENCE [LARGE SCALE GENOMIC DNA]</scope>
    <source>
        <strain evidence="3 4">ATCC 22711</strain>
    </source>
</reference>
<dbReference type="InterPro" id="IPR056125">
    <property type="entry name" value="DUF7708"/>
</dbReference>
<evidence type="ECO:0000313" key="4">
    <source>
        <dbReference type="Proteomes" id="UP000241818"/>
    </source>
</evidence>
<dbReference type="Pfam" id="PF24809">
    <property type="entry name" value="DUF7708"/>
    <property type="match status" value="1"/>
</dbReference>
<name>A0A2T3BBR2_AMORE</name>
<dbReference type="EMBL" id="KZ679007">
    <property type="protein sequence ID" value="PSS25694.1"/>
    <property type="molecule type" value="Genomic_DNA"/>
</dbReference>
<proteinExistence type="predicted"/>